<feature type="region of interest" description="Disordered" evidence="1">
    <location>
        <begin position="75"/>
        <end position="190"/>
    </location>
</feature>
<sequence>MDTYPYPYRPLSLSEVVAISFVALLIIGPLSVVFAAVLICPDDCCGVRRRRLRQRTLDRWREEAGLVRYRHGLGHGHDRGFGGSRSRSSSRSRELHEEHQGHQGRYGDAQREDGSRSGDARHASYETRENLNDSAEGSSMSRSMSQGGTREADSGYDSGDELTTGDSDGYGSSLSSPVRDPPGRPIYVIPEEEMRGWMIGPSGSREGRVRGVIGSEMAVSLSGGGGSRSDGDGDGDGEKGEVSVVRPASV</sequence>
<gene>
    <name evidence="3" type="ORF">KHLLAP_LOCUS4881</name>
</gene>
<dbReference type="EMBL" id="CAUWAG010000006">
    <property type="protein sequence ID" value="CAJ2504413.1"/>
    <property type="molecule type" value="Genomic_DNA"/>
</dbReference>
<keyword evidence="2" id="KW-1133">Transmembrane helix</keyword>
<keyword evidence="4" id="KW-1185">Reference proteome</keyword>
<organism evidence="3 4">
    <name type="scientific">Anthostomella pinea</name>
    <dbReference type="NCBI Taxonomy" id="933095"/>
    <lineage>
        <taxon>Eukaryota</taxon>
        <taxon>Fungi</taxon>
        <taxon>Dikarya</taxon>
        <taxon>Ascomycota</taxon>
        <taxon>Pezizomycotina</taxon>
        <taxon>Sordariomycetes</taxon>
        <taxon>Xylariomycetidae</taxon>
        <taxon>Xylariales</taxon>
        <taxon>Xylariaceae</taxon>
        <taxon>Anthostomella</taxon>
    </lineage>
</organism>
<feature type="compositionally biased region" description="Basic and acidic residues" evidence="1">
    <location>
        <begin position="108"/>
        <end position="131"/>
    </location>
</feature>
<dbReference type="Proteomes" id="UP001295740">
    <property type="component" value="Unassembled WGS sequence"/>
</dbReference>
<name>A0AAI8VGD7_9PEZI</name>
<evidence type="ECO:0000313" key="4">
    <source>
        <dbReference type="Proteomes" id="UP001295740"/>
    </source>
</evidence>
<reference evidence="3" key="1">
    <citation type="submission" date="2023-10" db="EMBL/GenBank/DDBJ databases">
        <authorList>
            <person name="Hackl T."/>
        </authorList>
    </citation>
    <scope>NUCLEOTIDE SEQUENCE</scope>
</reference>
<keyword evidence="2" id="KW-0812">Transmembrane</keyword>
<evidence type="ECO:0000256" key="1">
    <source>
        <dbReference type="SAM" id="MobiDB-lite"/>
    </source>
</evidence>
<evidence type="ECO:0000256" key="2">
    <source>
        <dbReference type="SAM" id="Phobius"/>
    </source>
</evidence>
<evidence type="ECO:0000313" key="3">
    <source>
        <dbReference type="EMBL" id="CAJ2504413.1"/>
    </source>
</evidence>
<accession>A0AAI8VGD7</accession>
<feature type="compositionally biased region" description="Low complexity" evidence="1">
    <location>
        <begin position="162"/>
        <end position="176"/>
    </location>
</feature>
<dbReference type="AlphaFoldDB" id="A0AAI8VGD7"/>
<feature type="transmembrane region" description="Helical" evidence="2">
    <location>
        <begin position="16"/>
        <end position="40"/>
    </location>
</feature>
<keyword evidence="2" id="KW-0472">Membrane</keyword>
<feature type="region of interest" description="Disordered" evidence="1">
    <location>
        <begin position="218"/>
        <end position="250"/>
    </location>
</feature>
<protein>
    <submittedName>
        <fullName evidence="3">Uu.00g118070.m01.CDS01</fullName>
    </submittedName>
</protein>
<feature type="compositionally biased region" description="Basic and acidic residues" evidence="1">
    <location>
        <begin position="91"/>
        <end position="101"/>
    </location>
</feature>
<proteinExistence type="predicted"/>
<comment type="caution">
    <text evidence="3">The sequence shown here is derived from an EMBL/GenBank/DDBJ whole genome shotgun (WGS) entry which is preliminary data.</text>
</comment>